<evidence type="ECO:0000313" key="3">
    <source>
        <dbReference type="Proteomes" id="UP000013015"/>
    </source>
</evidence>
<dbReference type="Proteomes" id="UP000013015">
    <property type="component" value="Unassembled WGS sequence"/>
</dbReference>
<accession>N6X3P2</accession>
<gene>
    <name evidence="2" type="ORF">HMPREF9004_1182</name>
</gene>
<keyword evidence="1" id="KW-0812">Transmembrane</keyword>
<feature type="transmembrane region" description="Helical" evidence="1">
    <location>
        <begin position="100"/>
        <end position="120"/>
    </location>
</feature>
<dbReference type="HOGENOM" id="CLU_516426_0_0_11"/>
<protein>
    <submittedName>
        <fullName evidence="2">Uncharacterized protein</fullName>
    </submittedName>
</protein>
<evidence type="ECO:0000313" key="2">
    <source>
        <dbReference type="EMBL" id="ENO18057.1"/>
    </source>
</evidence>
<keyword evidence="3" id="KW-1185">Reference proteome</keyword>
<dbReference type="STRING" id="888050.HMPREF9004_1182"/>
<dbReference type="AlphaFoldDB" id="N6X3P2"/>
<organism evidence="2 3">
    <name type="scientific">Schaalia cardiffensis F0333</name>
    <dbReference type="NCBI Taxonomy" id="888050"/>
    <lineage>
        <taxon>Bacteria</taxon>
        <taxon>Bacillati</taxon>
        <taxon>Actinomycetota</taxon>
        <taxon>Actinomycetes</taxon>
        <taxon>Actinomycetales</taxon>
        <taxon>Actinomycetaceae</taxon>
        <taxon>Schaalia</taxon>
    </lineage>
</organism>
<proteinExistence type="predicted"/>
<feature type="transmembrane region" description="Helical" evidence="1">
    <location>
        <begin position="158"/>
        <end position="178"/>
    </location>
</feature>
<keyword evidence="1" id="KW-1133">Transmembrane helix</keyword>
<keyword evidence="1" id="KW-0472">Membrane</keyword>
<dbReference type="EMBL" id="AQHZ01000020">
    <property type="protein sequence ID" value="ENO18057.1"/>
    <property type="molecule type" value="Genomic_DNA"/>
</dbReference>
<feature type="transmembrane region" description="Helical" evidence="1">
    <location>
        <begin position="40"/>
        <end position="61"/>
    </location>
</feature>
<comment type="caution">
    <text evidence="2">The sequence shown here is derived from an EMBL/GenBank/DDBJ whole genome shotgun (WGS) entry which is preliminary data.</text>
</comment>
<name>N6X3P2_9ACTO</name>
<reference evidence="2 3" key="1">
    <citation type="submission" date="2013-03" db="EMBL/GenBank/DDBJ databases">
        <title>Reference genome for the Human Microbiome Project.</title>
        <authorList>
            <person name="Aqrawi P."/>
            <person name="Ayvaz T."/>
            <person name="Bess C."/>
            <person name="Blankenburg K."/>
            <person name="Coyle M."/>
            <person name="Deng J."/>
            <person name="Forbes L."/>
            <person name="Fowler G."/>
            <person name="Francisco L."/>
            <person name="Fu Q."/>
            <person name="Gibbs R."/>
            <person name="Gross S."/>
            <person name="Gubbala S."/>
            <person name="Hale W."/>
            <person name="Hemphill L."/>
            <person name="Highlander S."/>
            <person name="Hirani K."/>
            <person name="Jackson L."/>
            <person name="Jakkamsetti A."/>
            <person name="Javaid M."/>
            <person name="Jayaseelan J.C."/>
            <person name="Jiang H."/>
            <person name="Joshi V."/>
            <person name="Korchina V."/>
            <person name="Kovar C."/>
            <person name="Lara F."/>
            <person name="Lee S."/>
            <person name="Liu Y."/>
            <person name="Mata R."/>
            <person name="Mathew T."/>
            <person name="Munidasa M."/>
            <person name="Muzny D."/>
            <person name="Nazareth L."/>
            <person name="Ngo R."/>
            <person name="Nguyen L."/>
            <person name="Nguyen N."/>
            <person name="Okwuonu G."/>
            <person name="Ongeri F."/>
            <person name="Palculict T."/>
            <person name="Patil S."/>
            <person name="Petrosino J."/>
            <person name="Pham C."/>
            <person name="Pham P."/>
            <person name="Pu L.-L."/>
            <person name="Qin X."/>
            <person name="Qu J."/>
            <person name="Reid J."/>
            <person name="Ross M."/>
            <person name="Ruth R."/>
            <person name="Saada N."/>
            <person name="San Lucas F."/>
            <person name="Santibanez J."/>
            <person name="Shang Y."/>
            <person name="Simmons D."/>
            <person name="Song X.-Z."/>
            <person name="Tang L.-Y."/>
            <person name="Thornton R."/>
            <person name="Warren J."/>
            <person name="Weissenberger G."/>
            <person name="Wilczek-Boney K."/>
            <person name="Worley K."/>
            <person name="Youmans B."/>
            <person name="Zhang J."/>
            <person name="Zhang L."/>
            <person name="Zhao Z."/>
            <person name="Zhou C."/>
            <person name="Zhu D."/>
            <person name="Zhu Y."/>
        </authorList>
    </citation>
    <scope>NUCLEOTIDE SEQUENCE [LARGE SCALE GENOMIC DNA]</scope>
    <source>
        <strain evidence="2 3">F0333</strain>
    </source>
</reference>
<dbReference type="PATRIC" id="fig|888050.3.peg.1123"/>
<sequence length="527" mass="57880">MLALVIALSFAIPILVMFTPGEFAENTTADEPGTWARTLLLAHTLLALIIVTWTMSAYWRITDPRPRSLLITQGIVLLDWTILDMLRLDASAQLELALRLASYVPILMTPIVMLALVCAVQETNPLKRPRWERGATGVGSLLRFGSLTPALTAPSLGALVRAALVLGAVALGAIAQGAAVQGPFVSWAASTCVSCEMTLFALILVLAAAEASIRSGKIPTARNYRTAFTHSCLPAQILDENRRVLASTQGDNTRRHHNTRPKNLAHMRACEHEIPSGTLLWYIDHCEIAQLQARLDRTRTRLIRSHDTLARQHANPEVRKELARRTSILNAFDAIADPMIDRVRVLGEELPQATATRRARILRMISVDLAYIKYVGPLLLGTVQAEDTRHGSRLPDVEKALTRMCENLSADTHLCALVPLGRWDSGWVRSEVALAGMDFAHRVLWCCAERDGAEILIRVGIDEGGLDFLVMLETEGPMPLECLEDITGVFPSAAITIEDDRVRIRLRVGEDDEANIGAARLAQEDGC</sequence>
<feature type="transmembrane region" description="Helical" evidence="1">
    <location>
        <begin position="68"/>
        <end position="88"/>
    </location>
</feature>
<feature type="transmembrane region" description="Helical" evidence="1">
    <location>
        <begin position="184"/>
        <end position="209"/>
    </location>
</feature>
<evidence type="ECO:0000256" key="1">
    <source>
        <dbReference type="SAM" id="Phobius"/>
    </source>
</evidence>